<evidence type="ECO:0000313" key="1">
    <source>
        <dbReference type="EMBL" id="CAF4212711.1"/>
    </source>
</evidence>
<reference evidence="2" key="1">
    <citation type="submission" date="2021-02" db="EMBL/GenBank/DDBJ databases">
        <authorList>
            <person name="Nowell W R."/>
        </authorList>
    </citation>
    <scope>NUCLEOTIDE SEQUENCE</scope>
</reference>
<evidence type="ECO:0008006" key="4">
    <source>
        <dbReference type="Google" id="ProtNLM"/>
    </source>
</evidence>
<organism evidence="2 3">
    <name type="scientific">Rotaria magnacalcarata</name>
    <dbReference type="NCBI Taxonomy" id="392030"/>
    <lineage>
        <taxon>Eukaryota</taxon>
        <taxon>Metazoa</taxon>
        <taxon>Spiralia</taxon>
        <taxon>Gnathifera</taxon>
        <taxon>Rotifera</taxon>
        <taxon>Eurotatoria</taxon>
        <taxon>Bdelloidea</taxon>
        <taxon>Philodinida</taxon>
        <taxon>Philodinidae</taxon>
        <taxon>Rotaria</taxon>
    </lineage>
</organism>
<dbReference type="EMBL" id="CAJOBJ010020742">
    <property type="protein sequence ID" value="CAF4212711.1"/>
    <property type="molecule type" value="Genomic_DNA"/>
</dbReference>
<dbReference type="SUPFAM" id="SSF48452">
    <property type="entry name" value="TPR-like"/>
    <property type="match status" value="1"/>
</dbReference>
<sequence length="88" mass="10211">MYQTLEDYSSGLPFHEKALEILQKIKPSNNAELFAAYIHISGIYFKLGEDSTGMLFVERVIELRPESLPEDHPFQILRQHFASLREKS</sequence>
<gene>
    <name evidence="2" type="ORF">BYL167_LOCUS78005</name>
    <name evidence="1" type="ORF">GIL414_LOCUS22058</name>
</gene>
<dbReference type="EMBL" id="CAJOBH010285667">
    <property type="protein sequence ID" value="CAF5174822.1"/>
    <property type="molecule type" value="Genomic_DNA"/>
</dbReference>
<dbReference type="Proteomes" id="UP000681720">
    <property type="component" value="Unassembled WGS sequence"/>
</dbReference>
<dbReference type="Proteomes" id="UP000681967">
    <property type="component" value="Unassembled WGS sequence"/>
</dbReference>
<proteinExistence type="predicted"/>
<name>A0A8S3H377_9BILA</name>
<dbReference type="AlphaFoldDB" id="A0A8S3H377"/>
<protein>
    <recommendedName>
        <fullName evidence="4">Tetratricopeptide repeat protein</fullName>
    </recommendedName>
</protein>
<comment type="caution">
    <text evidence="2">The sequence shown here is derived from an EMBL/GenBank/DDBJ whole genome shotgun (WGS) entry which is preliminary data.</text>
</comment>
<dbReference type="InterPro" id="IPR011990">
    <property type="entry name" value="TPR-like_helical_dom_sf"/>
</dbReference>
<evidence type="ECO:0000313" key="3">
    <source>
        <dbReference type="Proteomes" id="UP000681967"/>
    </source>
</evidence>
<evidence type="ECO:0000313" key="2">
    <source>
        <dbReference type="EMBL" id="CAF5174822.1"/>
    </source>
</evidence>
<accession>A0A8S3H377</accession>
<dbReference type="Gene3D" id="1.25.40.10">
    <property type="entry name" value="Tetratricopeptide repeat domain"/>
    <property type="match status" value="1"/>
</dbReference>